<feature type="transmembrane region" description="Helical" evidence="1">
    <location>
        <begin position="38"/>
        <end position="62"/>
    </location>
</feature>
<evidence type="ECO:0000256" key="1">
    <source>
        <dbReference type="SAM" id="Phobius"/>
    </source>
</evidence>
<evidence type="ECO:0000313" key="3">
    <source>
        <dbReference type="Proteomes" id="UP000824782"/>
    </source>
</evidence>
<accession>A0AAV7BBY5</accession>
<organism evidence="2 3">
    <name type="scientific">Engystomops pustulosus</name>
    <name type="common">Tungara frog</name>
    <name type="synonym">Physalaemus pustulosus</name>
    <dbReference type="NCBI Taxonomy" id="76066"/>
    <lineage>
        <taxon>Eukaryota</taxon>
        <taxon>Metazoa</taxon>
        <taxon>Chordata</taxon>
        <taxon>Craniata</taxon>
        <taxon>Vertebrata</taxon>
        <taxon>Euteleostomi</taxon>
        <taxon>Amphibia</taxon>
        <taxon>Batrachia</taxon>
        <taxon>Anura</taxon>
        <taxon>Neobatrachia</taxon>
        <taxon>Hyloidea</taxon>
        <taxon>Leptodactylidae</taxon>
        <taxon>Leiuperinae</taxon>
        <taxon>Engystomops</taxon>
    </lineage>
</organism>
<protein>
    <submittedName>
        <fullName evidence="2">Uncharacterized protein</fullName>
    </submittedName>
</protein>
<feature type="transmembrane region" description="Helical" evidence="1">
    <location>
        <begin position="168"/>
        <end position="188"/>
    </location>
</feature>
<comment type="caution">
    <text evidence="2">The sequence shown here is derived from an EMBL/GenBank/DDBJ whole genome shotgun (WGS) entry which is preliminary data.</text>
</comment>
<evidence type="ECO:0000313" key="2">
    <source>
        <dbReference type="EMBL" id="KAG8570058.1"/>
    </source>
</evidence>
<keyword evidence="1" id="KW-0472">Membrane</keyword>
<gene>
    <name evidence="2" type="ORF">GDO81_014671</name>
</gene>
<proteinExistence type="predicted"/>
<keyword evidence="3" id="KW-1185">Reference proteome</keyword>
<dbReference type="EMBL" id="WNYA01000006">
    <property type="protein sequence ID" value="KAG8570058.1"/>
    <property type="molecule type" value="Genomic_DNA"/>
</dbReference>
<keyword evidence="1" id="KW-1133">Transmembrane helix</keyword>
<name>A0AAV7BBY5_ENGPU</name>
<dbReference type="Proteomes" id="UP000824782">
    <property type="component" value="Unassembled WGS sequence"/>
</dbReference>
<dbReference type="AlphaFoldDB" id="A0AAV7BBY5"/>
<reference evidence="2" key="1">
    <citation type="thesis" date="2020" institute="ProQuest LLC" country="789 East Eisenhower Parkway, Ann Arbor, MI, USA">
        <title>Comparative Genomics and Chromosome Evolution.</title>
        <authorList>
            <person name="Mudd A.B."/>
        </authorList>
    </citation>
    <scope>NUCLEOTIDE SEQUENCE</scope>
    <source>
        <strain evidence="2">237g6f4</strain>
        <tissue evidence="2">Blood</tissue>
    </source>
</reference>
<sequence>MITLRTPVLNTDPCVSYLEIRKVTVYGAVKKPHQSMGFWLPQVVFLFTLVYTGRAYTCLYFYSHDFSHQTLVILREREDYCVLDKTTTDGDTVVCKGNTTATRVNSTHVLLSTDQEPDVNFFLNYGRDGEPGKNADYYKGACPPPPARLLQGSQRNTTDHAQPNRRYVSWWSLLMVPIVIPIVIIFIYMKNKKDKPADDSTEGSLISQGSIVKDVKVLA</sequence>
<keyword evidence="1" id="KW-0812">Transmembrane</keyword>